<evidence type="ECO:0008006" key="4">
    <source>
        <dbReference type="Google" id="ProtNLM"/>
    </source>
</evidence>
<keyword evidence="1" id="KW-0732">Signal</keyword>
<protein>
    <recommendedName>
        <fullName evidence="4">Reverse transcriptase zinc-binding domain-containing protein</fullName>
    </recommendedName>
</protein>
<evidence type="ECO:0000256" key="1">
    <source>
        <dbReference type="SAM" id="SignalP"/>
    </source>
</evidence>
<evidence type="ECO:0000313" key="3">
    <source>
        <dbReference type="Proteomes" id="UP000250043"/>
    </source>
</evidence>
<dbReference type="Proteomes" id="UP000250043">
    <property type="component" value="Unassembled WGS sequence"/>
</dbReference>
<dbReference type="OrthoDB" id="2802125at2759"/>
<evidence type="ECO:0000313" key="2">
    <source>
        <dbReference type="EMBL" id="OCH84150.1"/>
    </source>
</evidence>
<accession>A0A8E2AS04</accession>
<sequence length="240" mass="27073">MGLFPLRFRRALLALRYLVYLLSLDCPLLAHCALTEVLALARDGAPSWAGDLVFVLTGLGIPVDLPRLSDAGYVHECQDRVATALDGQLHEEILNSSRLRILSARPLQVSVVAFHPYLRIAHTRHRKALARLIASEHPLRVELMRRDGVVREARLCRFCDGAVEDEEHILFTCEGDARLVARRELFWQDAVRTWPALQDIRRRRSVSLLGLLHQLLAHNGATTALAHYVYDIFQCCTAPS</sequence>
<feature type="signal peptide" evidence="1">
    <location>
        <begin position="1"/>
        <end position="30"/>
    </location>
</feature>
<dbReference type="EMBL" id="KV722715">
    <property type="protein sequence ID" value="OCH84150.1"/>
    <property type="molecule type" value="Genomic_DNA"/>
</dbReference>
<dbReference type="AlphaFoldDB" id="A0A8E2AS04"/>
<reference evidence="2 3" key="1">
    <citation type="submission" date="2016-07" db="EMBL/GenBank/DDBJ databases">
        <title>Draft genome of the white-rot fungus Obba rivulosa 3A-2.</title>
        <authorList>
            <consortium name="DOE Joint Genome Institute"/>
            <person name="Miettinen O."/>
            <person name="Riley R."/>
            <person name="Acob R."/>
            <person name="Barry K."/>
            <person name="Cullen D."/>
            <person name="De Vries R."/>
            <person name="Hainaut M."/>
            <person name="Hatakka A."/>
            <person name="Henrissat B."/>
            <person name="Hilden K."/>
            <person name="Kuo R."/>
            <person name="Labutti K."/>
            <person name="Lipzen A."/>
            <person name="Makela M.R."/>
            <person name="Sandor L."/>
            <person name="Spatafora J.W."/>
            <person name="Grigoriev I.V."/>
            <person name="Hibbett D.S."/>
        </authorList>
    </citation>
    <scope>NUCLEOTIDE SEQUENCE [LARGE SCALE GENOMIC DNA]</scope>
    <source>
        <strain evidence="2 3">3A-2</strain>
    </source>
</reference>
<name>A0A8E2AS04_9APHY</name>
<keyword evidence="3" id="KW-1185">Reference proteome</keyword>
<gene>
    <name evidence="2" type="ORF">OBBRIDRAFT_742081</name>
</gene>
<organism evidence="2 3">
    <name type="scientific">Obba rivulosa</name>
    <dbReference type="NCBI Taxonomy" id="1052685"/>
    <lineage>
        <taxon>Eukaryota</taxon>
        <taxon>Fungi</taxon>
        <taxon>Dikarya</taxon>
        <taxon>Basidiomycota</taxon>
        <taxon>Agaricomycotina</taxon>
        <taxon>Agaricomycetes</taxon>
        <taxon>Polyporales</taxon>
        <taxon>Gelatoporiaceae</taxon>
        <taxon>Obba</taxon>
    </lineage>
</organism>
<feature type="chain" id="PRO_5034230323" description="Reverse transcriptase zinc-binding domain-containing protein" evidence="1">
    <location>
        <begin position="31"/>
        <end position="240"/>
    </location>
</feature>
<proteinExistence type="predicted"/>